<evidence type="ECO:0000313" key="2">
    <source>
        <dbReference type="EMBL" id="MBF7811533.1"/>
    </source>
</evidence>
<dbReference type="EMBL" id="JABSXK010000001">
    <property type="protein sequence ID" value="NRV07336.1"/>
    <property type="molecule type" value="Genomic_DNA"/>
</dbReference>
<sequence length="122" mass="14303">MNRLLKHIILSIMIILAFTQILCINNIKKANNIKVYNYQNKFYDHKTLKQINRDLDCLNEKNILSANEKDGKWYVKIKISGSKDDLLNELPKLKNYDVNNYIIDKNKDETSIILDISTKESV</sequence>
<dbReference type="OrthoDB" id="1927629at2"/>
<dbReference type="STRING" id="1520.LF65_01828"/>
<dbReference type="Proteomes" id="UP000031866">
    <property type="component" value="Chromosome"/>
</dbReference>
<dbReference type="AlphaFoldDB" id="A0A0B5Q896"/>
<dbReference type="KEGG" id="cbei:LF65_01828"/>
<evidence type="ECO:0000313" key="3">
    <source>
        <dbReference type="EMBL" id="NRV07336.1"/>
    </source>
</evidence>
<name>A0A0B5Q896_CLOBE</name>
<evidence type="ECO:0000313" key="1">
    <source>
        <dbReference type="EMBL" id="AJG98429.1"/>
    </source>
</evidence>
<proteinExistence type="predicted"/>
<organism evidence="1 4">
    <name type="scientific">Clostridium beijerinckii</name>
    <name type="common">Clostridium MP</name>
    <dbReference type="NCBI Taxonomy" id="1520"/>
    <lineage>
        <taxon>Bacteria</taxon>
        <taxon>Bacillati</taxon>
        <taxon>Bacillota</taxon>
        <taxon>Clostridia</taxon>
        <taxon>Eubacteriales</taxon>
        <taxon>Clostridiaceae</taxon>
        <taxon>Clostridium</taxon>
    </lineage>
</organism>
<evidence type="ECO:0000313" key="4">
    <source>
        <dbReference type="Proteomes" id="UP000031866"/>
    </source>
</evidence>
<reference evidence="4" key="1">
    <citation type="submission" date="2014-12" db="EMBL/GenBank/DDBJ databases">
        <title>Genome sequence of Clostridium beijerinckii strain 59B.</title>
        <authorList>
            <person name="Little G.T."/>
            <person name="Minton N.P."/>
        </authorList>
    </citation>
    <scope>NUCLEOTIDE SEQUENCE [LARGE SCALE GENOMIC DNA]</scope>
    <source>
        <strain evidence="4">59B</strain>
    </source>
</reference>
<dbReference type="Proteomes" id="UP000631418">
    <property type="component" value="Unassembled WGS sequence"/>
</dbReference>
<reference evidence="3" key="3">
    <citation type="submission" date="2020-05" db="EMBL/GenBank/DDBJ databases">
        <title>Genomic insights into acetone-butanol-ethanol (ABE) fermentation by sequencing solventogenic clostridia strains.</title>
        <authorList>
            <person name="Brown S."/>
        </authorList>
    </citation>
    <scope>NUCLEOTIDE SEQUENCE</scope>
    <source>
        <strain evidence="3">DJ126</strain>
    </source>
</reference>
<dbReference type="RefSeq" id="WP_011969013.1">
    <property type="nucleotide sequence ID" value="NZ_CP010086.2"/>
</dbReference>
<gene>
    <name evidence="3" type="ORF">DFH45_000299</name>
    <name evidence="2" type="ORF">IS491_23255</name>
    <name evidence="1" type="ORF">LF65_01828</name>
</gene>
<reference evidence="1" key="2">
    <citation type="submission" date="2016-02" db="EMBL/GenBank/DDBJ databases">
        <title>Genome sequence of Clostridium beijerinckii strain 59B.</title>
        <authorList>
            <person name="Little G.T."/>
            <person name="Minton N.P."/>
        </authorList>
    </citation>
    <scope>NUCLEOTIDE SEQUENCE</scope>
    <source>
        <strain evidence="1">NCIMB 14988</strain>
    </source>
</reference>
<reference evidence="2" key="4">
    <citation type="submission" date="2020-11" db="EMBL/GenBank/DDBJ databases">
        <authorList>
            <person name="Thieme N."/>
            <person name="Liebl W."/>
            <person name="Zverlov V."/>
        </authorList>
    </citation>
    <scope>NUCLEOTIDE SEQUENCE</scope>
    <source>
        <strain evidence="2">NT08</strain>
    </source>
</reference>
<dbReference type="EMBL" id="JADOEF010000001">
    <property type="protein sequence ID" value="MBF7811533.1"/>
    <property type="molecule type" value="Genomic_DNA"/>
</dbReference>
<accession>A0A0B5Q896</accession>
<dbReference type="Proteomes" id="UP000821656">
    <property type="component" value="Unassembled WGS sequence"/>
</dbReference>
<dbReference type="EMBL" id="CP010086">
    <property type="protein sequence ID" value="AJG98429.1"/>
    <property type="molecule type" value="Genomic_DNA"/>
</dbReference>
<protein>
    <submittedName>
        <fullName evidence="1">Uncharacterized protein</fullName>
    </submittedName>
</protein>